<dbReference type="GO" id="GO:0047693">
    <property type="term" value="F:ATP diphosphatase activity"/>
    <property type="evidence" value="ECO:0007669"/>
    <property type="project" value="UniProtKB-EC"/>
</dbReference>
<keyword evidence="6" id="KW-0378">Hydrolase</keyword>
<dbReference type="GO" id="GO:0006950">
    <property type="term" value="P:response to stress"/>
    <property type="evidence" value="ECO:0007669"/>
    <property type="project" value="UniProtKB-ARBA"/>
</dbReference>
<dbReference type="EC" id="3.6.1.8" evidence="3"/>
<comment type="catalytic activity">
    <reaction evidence="1">
        <text>ATP + H2O = AMP + diphosphate + H(+)</text>
        <dbReference type="Rhea" id="RHEA:14245"/>
        <dbReference type="ChEBI" id="CHEBI:15377"/>
        <dbReference type="ChEBI" id="CHEBI:15378"/>
        <dbReference type="ChEBI" id="CHEBI:30616"/>
        <dbReference type="ChEBI" id="CHEBI:33019"/>
        <dbReference type="ChEBI" id="CHEBI:456215"/>
        <dbReference type="EC" id="3.6.1.8"/>
    </reaction>
</comment>
<evidence type="ECO:0000259" key="5">
    <source>
        <dbReference type="Pfam" id="PF03819"/>
    </source>
</evidence>
<dbReference type="NCBIfam" id="TIGR00444">
    <property type="entry name" value="mazG"/>
    <property type="match status" value="1"/>
</dbReference>
<dbReference type="InterPro" id="IPR004518">
    <property type="entry name" value="MazG-like_dom"/>
</dbReference>
<reference evidence="6" key="2">
    <citation type="submission" date="2021-09" db="EMBL/GenBank/DDBJ databases">
        <authorList>
            <person name="Gilroy R."/>
        </authorList>
    </citation>
    <scope>NUCLEOTIDE SEQUENCE</scope>
    <source>
        <strain evidence="6">4100</strain>
    </source>
</reference>
<dbReference type="GO" id="GO:0046047">
    <property type="term" value="P:TTP catabolic process"/>
    <property type="evidence" value="ECO:0007669"/>
    <property type="project" value="TreeGrafter"/>
</dbReference>
<dbReference type="InterPro" id="IPR048015">
    <property type="entry name" value="NTP-PPase_MazG-like_N"/>
</dbReference>
<evidence type="ECO:0000313" key="7">
    <source>
        <dbReference type="Proteomes" id="UP000711407"/>
    </source>
</evidence>
<comment type="caution">
    <text evidence="6">The sequence shown here is derived from an EMBL/GenBank/DDBJ whole genome shotgun (WGS) entry which is preliminary data.</text>
</comment>
<gene>
    <name evidence="6" type="primary">mazG</name>
    <name evidence="6" type="ORF">K8V47_09435</name>
</gene>
<evidence type="ECO:0000256" key="2">
    <source>
        <dbReference type="ARBA" id="ARBA00061115"/>
    </source>
</evidence>
<dbReference type="Gene3D" id="1.10.287.1080">
    <property type="entry name" value="MazG-like"/>
    <property type="match status" value="2"/>
</dbReference>
<dbReference type="NCBIfam" id="NF007113">
    <property type="entry name" value="PRK09562.1"/>
    <property type="match status" value="1"/>
</dbReference>
<dbReference type="GO" id="GO:0046052">
    <property type="term" value="P:UTP catabolic process"/>
    <property type="evidence" value="ECO:0007669"/>
    <property type="project" value="TreeGrafter"/>
</dbReference>
<dbReference type="FunFam" id="1.10.287.1080:FF:000001">
    <property type="entry name" value="Nucleoside triphosphate pyrophosphohydrolase"/>
    <property type="match status" value="1"/>
</dbReference>
<sequence>MPQHTRQEKMEAVGRVIDTLDELRVKCPWDRVQTNESLRPNTIEEVYELCDALLDEDDANIRKELGDVLLHVLFYAKIGDEKGAFDIADVCDALNEKLIYRHPHVFGDRCKVDGAGEVMQNWEQLKLKEKGGNRTVLAGVPVSLPSLVKAFRIQEKAAHVGFDWDEKEQVWDKVREETAEFRAEVDNNDRDAMEAEMGDMLFSIVNLARAYGINPDTALERTNRKFISRFNHIEAAAKARGRSLHDMTLAEMDALWDEAKEQS</sequence>
<proteinExistence type="inferred from homology"/>
<comment type="similarity">
    <text evidence="2">Belongs to the nucleoside triphosphate pyrophosphohydrolase family.</text>
</comment>
<feature type="domain" description="NTP pyrophosphohydrolase MazG-like" evidence="5">
    <location>
        <begin position="172"/>
        <end position="232"/>
    </location>
</feature>
<evidence type="ECO:0000313" key="6">
    <source>
        <dbReference type="EMBL" id="HJE39963.1"/>
    </source>
</evidence>
<dbReference type="Pfam" id="PF03819">
    <property type="entry name" value="MazG"/>
    <property type="match status" value="2"/>
</dbReference>
<dbReference type="CDD" id="cd11528">
    <property type="entry name" value="NTP-PPase_MazG_Nterm"/>
    <property type="match status" value="1"/>
</dbReference>
<dbReference type="SUPFAM" id="SSF101386">
    <property type="entry name" value="all-alpha NTP pyrophosphatases"/>
    <property type="match status" value="2"/>
</dbReference>
<dbReference type="FunFam" id="1.10.287.1080:FF:000003">
    <property type="entry name" value="Nucleoside triphosphate pyrophosphohydrolase"/>
    <property type="match status" value="1"/>
</dbReference>
<dbReference type="AlphaFoldDB" id="A0A4Q0U775"/>
<dbReference type="GO" id="GO:0006203">
    <property type="term" value="P:dGTP catabolic process"/>
    <property type="evidence" value="ECO:0007669"/>
    <property type="project" value="TreeGrafter"/>
</dbReference>
<evidence type="ECO:0000256" key="4">
    <source>
        <dbReference type="ARBA" id="ARBA00074799"/>
    </source>
</evidence>
<dbReference type="PANTHER" id="PTHR30522:SF0">
    <property type="entry name" value="NUCLEOSIDE TRIPHOSPHATE PYROPHOSPHOHYDROLASE"/>
    <property type="match status" value="1"/>
</dbReference>
<name>A0A4Q0U775_9BACT</name>
<evidence type="ECO:0000256" key="1">
    <source>
        <dbReference type="ARBA" id="ARBA00052141"/>
    </source>
</evidence>
<dbReference type="InterPro" id="IPR048011">
    <property type="entry name" value="NTP-PPase_MazG-like_C"/>
</dbReference>
<dbReference type="GO" id="GO:0046076">
    <property type="term" value="P:dTTP catabolic process"/>
    <property type="evidence" value="ECO:0007669"/>
    <property type="project" value="TreeGrafter"/>
</dbReference>
<accession>A0A4Q0U775</accession>
<dbReference type="InterPro" id="IPR011551">
    <property type="entry name" value="NTP_PyrPHydrolase_MazG"/>
</dbReference>
<dbReference type="EMBL" id="DYXT01000049">
    <property type="protein sequence ID" value="HJE39963.1"/>
    <property type="molecule type" value="Genomic_DNA"/>
</dbReference>
<organism evidence="6 7">
    <name type="scientific">Candidatus Amulumruptor caecigallinarius</name>
    <dbReference type="NCBI Taxonomy" id="2109911"/>
    <lineage>
        <taxon>Bacteria</taxon>
        <taxon>Pseudomonadati</taxon>
        <taxon>Bacteroidota</taxon>
        <taxon>Bacteroidia</taxon>
        <taxon>Bacteroidales</taxon>
        <taxon>Muribaculaceae</taxon>
        <taxon>Candidatus Amulumruptor</taxon>
    </lineage>
</organism>
<dbReference type="CDD" id="cd11529">
    <property type="entry name" value="NTP-PPase_MazG_Cterm"/>
    <property type="match status" value="1"/>
</dbReference>
<dbReference type="PANTHER" id="PTHR30522">
    <property type="entry name" value="NUCLEOSIDE TRIPHOSPHATE PYROPHOSPHOHYDROLASE"/>
    <property type="match status" value="1"/>
</dbReference>
<evidence type="ECO:0000256" key="3">
    <source>
        <dbReference type="ARBA" id="ARBA00066372"/>
    </source>
</evidence>
<dbReference type="Proteomes" id="UP000711407">
    <property type="component" value="Unassembled WGS sequence"/>
</dbReference>
<protein>
    <recommendedName>
        <fullName evidence="4">Nucleoside triphosphate pyrophosphohydrolase</fullName>
        <ecNumber evidence="3">3.6.1.8</ecNumber>
    </recommendedName>
</protein>
<dbReference type="GO" id="GO:0046061">
    <property type="term" value="P:dATP catabolic process"/>
    <property type="evidence" value="ECO:0007669"/>
    <property type="project" value="TreeGrafter"/>
</dbReference>
<feature type="domain" description="NTP pyrophosphohydrolase MazG-like" evidence="5">
    <location>
        <begin position="33"/>
        <end position="106"/>
    </location>
</feature>
<reference evidence="6" key="1">
    <citation type="journal article" date="2021" name="PeerJ">
        <title>Extensive microbial diversity within the chicken gut microbiome revealed by metagenomics and culture.</title>
        <authorList>
            <person name="Gilroy R."/>
            <person name="Ravi A."/>
            <person name="Getino M."/>
            <person name="Pursley I."/>
            <person name="Horton D.L."/>
            <person name="Alikhan N.F."/>
            <person name="Baker D."/>
            <person name="Gharbi K."/>
            <person name="Hall N."/>
            <person name="Watson M."/>
            <person name="Adriaenssens E.M."/>
            <person name="Foster-Nyarko E."/>
            <person name="Jarju S."/>
            <person name="Secka A."/>
            <person name="Antonio M."/>
            <person name="Oren A."/>
            <person name="Chaudhuri R.R."/>
            <person name="La Ragione R."/>
            <person name="Hildebrand F."/>
            <person name="Pallen M.J."/>
        </authorList>
    </citation>
    <scope>NUCLEOTIDE SEQUENCE</scope>
    <source>
        <strain evidence="6">4100</strain>
    </source>
</reference>
<dbReference type="GO" id="GO:0046081">
    <property type="term" value="P:dUTP catabolic process"/>
    <property type="evidence" value="ECO:0007669"/>
    <property type="project" value="TreeGrafter"/>
</dbReference>